<reference evidence="1" key="2">
    <citation type="submission" date="2023-05" db="EMBL/GenBank/DDBJ databases">
        <authorList>
            <consortium name="Lawrence Berkeley National Laboratory"/>
            <person name="Steindorff A."/>
            <person name="Hensen N."/>
            <person name="Bonometti L."/>
            <person name="Westerberg I."/>
            <person name="Brannstrom I.O."/>
            <person name="Guillou S."/>
            <person name="Cros-Aarteil S."/>
            <person name="Calhoun S."/>
            <person name="Haridas S."/>
            <person name="Kuo A."/>
            <person name="Mondo S."/>
            <person name="Pangilinan J."/>
            <person name="Riley R."/>
            <person name="Labutti K."/>
            <person name="Andreopoulos B."/>
            <person name="Lipzen A."/>
            <person name="Chen C."/>
            <person name="Yanf M."/>
            <person name="Daum C."/>
            <person name="Ng V."/>
            <person name="Clum A."/>
            <person name="Ohm R."/>
            <person name="Martin F."/>
            <person name="Silar P."/>
            <person name="Natvig D."/>
            <person name="Lalanne C."/>
            <person name="Gautier V."/>
            <person name="Ament-Velasquez S.L."/>
            <person name="Kruys A."/>
            <person name="Hutchinson M.I."/>
            <person name="Powell A.J."/>
            <person name="Barry K."/>
            <person name="Miller A.N."/>
            <person name="Grigoriev I.V."/>
            <person name="Debuchy R."/>
            <person name="Gladieux P."/>
            <person name="Thoren M.H."/>
            <person name="Johannesson H."/>
        </authorList>
    </citation>
    <scope>NUCLEOTIDE SEQUENCE</scope>
    <source>
        <strain evidence="1">PSN243</strain>
    </source>
</reference>
<feature type="non-terminal residue" evidence="1">
    <location>
        <position position="1"/>
    </location>
</feature>
<organism evidence="1 2">
    <name type="scientific">Podospora aff. communis PSN243</name>
    <dbReference type="NCBI Taxonomy" id="3040156"/>
    <lineage>
        <taxon>Eukaryota</taxon>
        <taxon>Fungi</taxon>
        <taxon>Dikarya</taxon>
        <taxon>Ascomycota</taxon>
        <taxon>Pezizomycotina</taxon>
        <taxon>Sordariomycetes</taxon>
        <taxon>Sordariomycetidae</taxon>
        <taxon>Sordariales</taxon>
        <taxon>Podosporaceae</taxon>
        <taxon>Podospora</taxon>
    </lineage>
</organism>
<proteinExistence type="predicted"/>
<accession>A0AAV9G8D6</accession>
<evidence type="ECO:0000313" key="2">
    <source>
        <dbReference type="Proteomes" id="UP001321760"/>
    </source>
</evidence>
<keyword evidence="2" id="KW-1185">Reference proteome</keyword>
<protein>
    <submittedName>
        <fullName evidence="1">Uncharacterized protein</fullName>
    </submittedName>
</protein>
<dbReference type="Proteomes" id="UP001321760">
    <property type="component" value="Unassembled WGS sequence"/>
</dbReference>
<evidence type="ECO:0000313" key="1">
    <source>
        <dbReference type="EMBL" id="KAK4443480.1"/>
    </source>
</evidence>
<name>A0AAV9G8D6_9PEZI</name>
<reference evidence="1" key="1">
    <citation type="journal article" date="2023" name="Mol. Phylogenet. Evol.">
        <title>Genome-scale phylogeny and comparative genomics of the fungal order Sordariales.</title>
        <authorList>
            <person name="Hensen N."/>
            <person name="Bonometti L."/>
            <person name="Westerberg I."/>
            <person name="Brannstrom I.O."/>
            <person name="Guillou S."/>
            <person name="Cros-Aarteil S."/>
            <person name="Calhoun S."/>
            <person name="Haridas S."/>
            <person name="Kuo A."/>
            <person name="Mondo S."/>
            <person name="Pangilinan J."/>
            <person name="Riley R."/>
            <person name="LaButti K."/>
            <person name="Andreopoulos B."/>
            <person name="Lipzen A."/>
            <person name="Chen C."/>
            <person name="Yan M."/>
            <person name="Daum C."/>
            <person name="Ng V."/>
            <person name="Clum A."/>
            <person name="Steindorff A."/>
            <person name="Ohm R.A."/>
            <person name="Martin F."/>
            <person name="Silar P."/>
            <person name="Natvig D.O."/>
            <person name="Lalanne C."/>
            <person name="Gautier V."/>
            <person name="Ament-Velasquez S.L."/>
            <person name="Kruys A."/>
            <person name="Hutchinson M.I."/>
            <person name="Powell A.J."/>
            <person name="Barry K."/>
            <person name="Miller A.N."/>
            <person name="Grigoriev I.V."/>
            <person name="Debuchy R."/>
            <person name="Gladieux P."/>
            <person name="Hiltunen Thoren M."/>
            <person name="Johannesson H."/>
        </authorList>
    </citation>
    <scope>NUCLEOTIDE SEQUENCE</scope>
    <source>
        <strain evidence="1">PSN243</strain>
    </source>
</reference>
<sequence length="167" mass="18568">NVQDIFTGTGTISVLNLTHITNIQTVSPATDRIGCLNAQGSFTLSDCAVFTRSDTFPEELSTSEGICSFWDRTAEEHTESYYGRDMFALACNERVGGLSEGERGPWYTINGFNHPFVCTGRIGCTFETKRAPENEGEVMPVWEYAYGAHQLWGTPGYLHVVLVWEPI</sequence>
<gene>
    <name evidence="1" type="ORF">QBC34DRAFT_261387</name>
</gene>
<feature type="non-terminal residue" evidence="1">
    <location>
        <position position="167"/>
    </location>
</feature>
<comment type="caution">
    <text evidence="1">The sequence shown here is derived from an EMBL/GenBank/DDBJ whole genome shotgun (WGS) entry which is preliminary data.</text>
</comment>
<dbReference type="EMBL" id="MU865992">
    <property type="protein sequence ID" value="KAK4443480.1"/>
    <property type="molecule type" value="Genomic_DNA"/>
</dbReference>
<dbReference type="AlphaFoldDB" id="A0AAV9G8D6"/>